<keyword evidence="3" id="KW-0472">Membrane</keyword>
<dbReference type="Gramene" id="PSR80857">
    <property type="protein sequence ID" value="PSR80857"/>
    <property type="gene ID" value="CEY00_Acc33671"/>
</dbReference>
<feature type="transmembrane region" description="Helical" evidence="3">
    <location>
        <begin position="140"/>
        <end position="161"/>
    </location>
</feature>
<evidence type="ECO:0000256" key="3">
    <source>
        <dbReference type="SAM" id="Phobius"/>
    </source>
</evidence>
<evidence type="ECO:0000313" key="6">
    <source>
        <dbReference type="Proteomes" id="UP000241394"/>
    </source>
</evidence>
<dbReference type="AlphaFoldDB" id="A0A2R6NZ13"/>
<reference evidence="5 6" key="1">
    <citation type="submission" date="2017-07" db="EMBL/GenBank/DDBJ databases">
        <title>An improved, manually edited Actinidia chinensis var. chinensis (kiwifruit) genome highlights the challenges associated with draft genomes and gene prediction in plants.</title>
        <authorList>
            <person name="Pilkington S."/>
            <person name="Crowhurst R."/>
            <person name="Hilario E."/>
            <person name="Nardozza S."/>
            <person name="Fraser L."/>
            <person name="Peng Y."/>
            <person name="Gunaseelan K."/>
            <person name="Simpson R."/>
            <person name="Tahir J."/>
            <person name="Deroles S."/>
            <person name="Templeton K."/>
            <person name="Luo Z."/>
            <person name="Davy M."/>
            <person name="Cheng C."/>
            <person name="Mcneilage M."/>
            <person name="Scaglione D."/>
            <person name="Liu Y."/>
            <person name="Zhang Q."/>
            <person name="Datson P."/>
            <person name="De Silva N."/>
            <person name="Gardiner S."/>
            <person name="Bassett H."/>
            <person name="Chagne D."/>
            <person name="Mccallum J."/>
            <person name="Dzierzon H."/>
            <person name="Deng C."/>
            <person name="Wang Y.-Y."/>
            <person name="Barron N."/>
            <person name="Manako K."/>
            <person name="Bowen J."/>
            <person name="Foster T."/>
            <person name="Erridge Z."/>
            <person name="Tiffin H."/>
            <person name="Waite C."/>
            <person name="Davies K."/>
            <person name="Grierson E."/>
            <person name="Laing W."/>
            <person name="Kirk R."/>
            <person name="Chen X."/>
            <person name="Wood M."/>
            <person name="Montefiori M."/>
            <person name="Brummell D."/>
            <person name="Schwinn K."/>
            <person name="Catanach A."/>
            <person name="Fullerton C."/>
            <person name="Li D."/>
            <person name="Meiyalaghan S."/>
            <person name="Nieuwenhuizen N."/>
            <person name="Read N."/>
            <person name="Prakash R."/>
            <person name="Hunter D."/>
            <person name="Zhang H."/>
            <person name="Mckenzie M."/>
            <person name="Knabel M."/>
            <person name="Harris A."/>
            <person name="Allan A."/>
            <person name="Chen A."/>
            <person name="Janssen B."/>
            <person name="Plunkett B."/>
            <person name="Dwamena C."/>
            <person name="Voogd C."/>
            <person name="Leif D."/>
            <person name="Lafferty D."/>
            <person name="Souleyre E."/>
            <person name="Varkonyi-Gasic E."/>
            <person name="Gambi F."/>
            <person name="Hanley J."/>
            <person name="Yao J.-L."/>
            <person name="Cheung J."/>
            <person name="David K."/>
            <person name="Warren B."/>
            <person name="Marsh K."/>
            <person name="Snowden K."/>
            <person name="Lin-Wang K."/>
            <person name="Brian L."/>
            <person name="Martinez-Sanchez M."/>
            <person name="Wang M."/>
            <person name="Ileperuma N."/>
            <person name="Macnee N."/>
            <person name="Campin R."/>
            <person name="Mcatee P."/>
            <person name="Drummond R."/>
            <person name="Espley R."/>
            <person name="Ireland H."/>
            <person name="Wu R."/>
            <person name="Atkinson R."/>
            <person name="Karunairetnam S."/>
            <person name="Bulley S."/>
            <person name="Chunkath S."/>
            <person name="Hanley Z."/>
            <person name="Storey R."/>
            <person name="Thrimawithana A."/>
            <person name="Thomson S."/>
            <person name="David C."/>
            <person name="Testolin R."/>
        </authorList>
    </citation>
    <scope>NUCLEOTIDE SEQUENCE [LARGE SCALE GENOMIC DNA]</scope>
    <source>
        <strain evidence="6">cv. Red5</strain>
        <tissue evidence="5">Young leaf</tissue>
    </source>
</reference>
<dbReference type="EMBL" id="NKQK01000146">
    <property type="protein sequence ID" value="PSR80857.1"/>
    <property type="molecule type" value="Genomic_DNA"/>
</dbReference>
<dbReference type="Proteomes" id="UP000241394">
    <property type="component" value="Unassembled WGS sequence"/>
</dbReference>
<gene>
    <name evidence="5" type="ORF">CEY00_Acc33671</name>
</gene>
<dbReference type="OrthoDB" id="3352408at2759"/>
<comment type="caution">
    <text evidence="5">The sequence shown here is derived from an EMBL/GenBank/DDBJ whole genome shotgun (WGS) entry which is preliminary data.</text>
</comment>
<organism evidence="5 6">
    <name type="scientific">Actinidia chinensis var. chinensis</name>
    <name type="common">Chinese soft-hair kiwi</name>
    <dbReference type="NCBI Taxonomy" id="1590841"/>
    <lineage>
        <taxon>Eukaryota</taxon>
        <taxon>Viridiplantae</taxon>
        <taxon>Streptophyta</taxon>
        <taxon>Embryophyta</taxon>
        <taxon>Tracheophyta</taxon>
        <taxon>Spermatophyta</taxon>
        <taxon>Magnoliopsida</taxon>
        <taxon>eudicotyledons</taxon>
        <taxon>Gunneridae</taxon>
        <taxon>Pentapetalae</taxon>
        <taxon>asterids</taxon>
        <taxon>Ericales</taxon>
        <taxon>Actinidiaceae</taxon>
        <taxon>Actinidia</taxon>
    </lineage>
</organism>
<feature type="transmembrane region" description="Helical" evidence="3">
    <location>
        <begin position="106"/>
        <end position="128"/>
    </location>
</feature>
<evidence type="ECO:0000259" key="4">
    <source>
        <dbReference type="Pfam" id="PF00689"/>
    </source>
</evidence>
<dbReference type="PANTHER" id="PTHR24093">
    <property type="entry name" value="CATION TRANSPORTING ATPASE"/>
    <property type="match status" value="1"/>
</dbReference>
<dbReference type="GO" id="GO:0046872">
    <property type="term" value="F:metal ion binding"/>
    <property type="evidence" value="ECO:0007669"/>
    <property type="project" value="UniProtKB-KW"/>
</dbReference>
<dbReference type="PANTHER" id="PTHR24093:SF462">
    <property type="entry name" value="CALCIUM-TRANSPORTING ATPASE 11, PLASMA MEMBRANE-TYPE-RELATED"/>
    <property type="match status" value="1"/>
</dbReference>
<evidence type="ECO:0000313" key="5">
    <source>
        <dbReference type="EMBL" id="PSR80857.1"/>
    </source>
</evidence>
<dbReference type="GO" id="GO:0005886">
    <property type="term" value="C:plasma membrane"/>
    <property type="evidence" value="ECO:0007669"/>
    <property type="project" value="TreeGrafter"/>
</dbReference>
<proteinExistence type="predicted"/>
<reference evidence="6" key="2">
    <citation type="journal article" date="2018" name="BMC Genomics">
        <title>A manually annotated Actinidia chinensis var. chinensis (kiwifruit) genome highlights the challenges associated with draft genomes and gene prediction in plants.</title>
        <authorList>
            <person name="Pilkington S.M."/>
            <person name="Crowhurst R."/>
            <person name="Hilario E."/>
            <person name="Nardozza S."/>
            <person name="Fraser L."/>
            <person name="Peng Y."/>
            <person name="Gunaseelan K."/>
            <person name="Simpson R."/>
            <person name="Tahir J."/>
            <person name="Deroles S.C."/>
            <person name="Templeton K."/>
            <person name="Luo Z."/>
            <person name="Davy M."/>
            <person name="Cheng C."/>
            <person name="McNeilage M."/>
            <person name="Scaglione D."/>
            <person name="Liu Y."/>
            <person name="Zhang Q."/>
            <person name="Datson P."/>
            <person name="De Silva N."/>
            <person name="Gardiner S.E."/>
            <person name="Bassett H."/>
            <person name="Chagne D."/>
            <person name="McCallum J."/>
            <person name="Dzierzon H."/>
            <person name="Deng C."/>
            <person name="Wang Y.Y."/>
            <person name="Barron L."/>
            <person name="Manako K."/>
            <person name="Bowen J."/>
            <person name="Foster T.M."/>
            <person name="Erridge Z.A."/>
            <person name="Tiffin H."/>
            <person name="Waite C.N."/>
            <person name="Davies K.M."/>
            <person name="Grierson E.P."/>
            <person name="Laing W.A."/>
            <person name="Kirk R."/>
            <person name="Chen X."/>
            <person name="Wood M."/>
            <person name="Montefiori M."/>
            <person name="Brummell D.A."/>
            <person name="Schwinn K.E."/>
            <person name="Catanach A."/>
            <person name="Fullerton C."/>
            <person name="Li D."/>
            <person name="Meiyalaghan S."/>
            <person name="Nieuwenhuizen N."/>
            <person name="Read N."/>
            <person name="Prakash R."/>
            <person name="Hunter D."/>
            <person name="Zhang H."/>
            <person name="McKenzie M."/>
            <person name="Knabel M."/>
            <person name="Harris A."/>
            <person name="Allan A.C."/>
            <person name="Gleave A."/>
            <person name="Chen A."/>
            <person name="Janssen B.J."/>
            <person name="Plunkett B."/>
            <person name="Ampomah-Dwamena C."/>
            <person name="Voogd C."/>
            <person name="Leif D."/>
            <person name="Lafferty D."/>
            <person name="Souleyre E.J.F."/>
            <person name="Varkonyi-Gasic E."/>
            <person name="Gambi F."/>
            <person name="Hanley J."/>
            <person name="Yao J.L."/>
            <person name="Cheung J."/>
            <person name="David K.M."/>
            <person name="Warren B."/>
            <person name="Marsh K."/>
            <person name="Snowden K.C."/>
            <person name="Lin-Wang K."/>
            <person name="Brian L."/>
            <person name="Martinez-Sanchez M."/>
            <person name="Wang M."/>
            <person name="Ileperuma N."/>
            <person name="Macnee N."/>
            <person name="Campin R."/>
            <person name="McAtee P."/>
            <person name="Drummond R.S.M."/>
            <person name="Espley R.V."/>
            <person name="Ireland H.S."/>
            <person name="Wu R."/>
            <person name="Atkinson R.G."/>
            <person name="Karunairetnam S."/>
            <person name="Bulley S."/>
            <person name="Chunkath S."/>
            <person name="Hanley Z."/>
            <person name="Storey R."/>
            <person name="Thrimawithana A.H."/>
            <person name="Thomson S."/>
            <person name="David C."/>
            <person name="Testolin R."/>
            <person name="Huang H."/>
            <person name="Hellens R.P."/>
            <person name="Schaffer R.J."/>
        </authorList>
    </citation>
    <scope>NUCLEOTIDE SEQUENCE [LARGE SCALE GENOMIC DNA]</scope>
    <source>
        <strain evidence="6">cv. Red5</strain>
    </source>
</reference>
<dbReference type="InterPro" id="IPR023298">
    <property type="entry name" value="ATPase_P-typ_TM_dom_sf"/>
</dbReference>
<dbReference type="GO" id="GO:0005388">
    <property type="term" value="F:P-type calcium transporter activity"/>
    <property type="evidence" value="ECO:0007669"/>
    <property type="project" value="TreeGrafter"/>
</dbReference>
<dbReference type="SUPFAM" id="SSF81665">
    <property type="entry name" value="Calcium ATPase, transmembrane domain M"/>
    <property type="match status" value="1"/>
</dbReference>
<dbReference type="STRING" id="1590841.A0A2R6NZ13"/>
<protein>
    <submittedName>
        <fullName evidence="5">Calcium-transporting ATPase</fullName>
    </submittedName>
</protein>
<keyword evidence="6" id="KW-1185">Reference proteome</keyword>
<keyword evidence="3" id="KW-1133">Transmembrane helix</keyword>
<sequence>MDTLGALALATEPPNDGLMNRPPVGRGVSFITKAMWRNIIGQSIYQLAVLGVLEFDGKNLLRLEGSDATKVLNTFIFNTFVFCQVFNEINSRDIEKINVFRGMFSSWIFIAVMVSTVAFQVIIVEFLGTFASTVPLSWQFWLLSILIGAVSMPISVVLKCIPIEKETPAPKHHDGYEQLPSGPDLT</sequence>
<keyword evidence="2" id="KW-0460">Magnesium</keyword>
<keyword evidence="3" id="KW-0812">Transmembrane</keyword>
<dbReference type="InParanoid" id="A0A2R6NZ13"/>
<evidence type="ECO:0000256" key="2">
    <source>
        <dbReference type="ARBA" id="ARBA00022842"/>
    </source>
</evidence>
<evidence type="ECO:0000256" key="1">
    <source>
        <dbReference type="ARBA" id="ARBA00022723"/>
    </source>
</evidence>
<keyword evidence="1" id="KW-0479">Metal-binding</keyword>
<accession>A0A2R6NZ13</accession>
<dbReference type="Pfam" id="PF00689">
    <property type="entry name" value="Cation_ATPase_C"/>
    <property type="match status" value="1"/>
</dbReference>
<dbReference type="Gene3D" id="1.20.1110.10">
    <property type="entry name" value="Calcium-transporting ATPase, transmembrane domain"/>
    <property type="match status" value="1"/>
</dbReference>
<feature type="domain" description="Cation-transporting P-type ATPase C-terminal" evidence="4">
    <location>
        <begin position="1"/>
        <end position="159"/>
    </location>
</feature>
<name>A0A2R6NZ13_ACTCC</name>
<dbReference type="InterPro" id="IPR006068">
    <property type="entry name" value="ATPase_P-typ_cation-transptr_C"/>
</dbReference>
<dbReference type="OMA" id="LRTMHDE"/>